<protein>
    <recommendedName>
        <fullName evidence="3">PIN domain-like protein</fullName>
    </recommendedName>
</protein>
<proteinExistence type="predicted"/>
<reference evidence="1 2" key="1">
    <citation type="submission" date="2016-05" db="EMBL/GenBank/DDBJ databases">
        <title>Genome sequencing reveals origins of a unique bacterial endosymbiosis in the earliest lineages of terrestrial Fungi.</title>
        <authorList>
            <consortium name="DOE Joint Genome Institute"/>
            <person name="Uehling J."/>
            <person name="Gryganskyi A."/>
            <person name="Hameed K."/>
            <person name="Tschaplinski T."/>
            <person name="Misztal P."/>
            <person name="Wu S."/>
            <person name="Desiro A."/>
            <person name="Vande Pol N."/>
            <person name="Du Z.-Y."/>
            <person name="Zienkiewicz A."/>
            <person name="Zienkiewicz K."/>
            <person name="Morin E."/>
            <person name="Tisserant E."/>
            <person name="Splivallo R."/>
            <person name="Hainaut M."/>
            <person name="Henrissat B."/>
            <person name="Ohm R."/>
            <person name="Kuo A."/>
            <person name="Yan J."/>
            <person name="Lipzen A."/>
            <person name="Nolan M."/>
            <person name="Labutti K."/>
            <person name="Barry K."/>
            <person name="Goldstein A."/>
            <person name="Labbe J."/>
            <person name="Schadt C."/>
            <person name="Tuskan G."/>
            <person name="Grigoriev I."/>
            <person name="Martin F."/>
            <person name="Vilgalys R."/>
            <person name="Bonito G."/>
        </authorList>
    </citation>
    <scope>NUCLEOTIDE SEQUENCE [LARGE SCALE GENOMIC DNA]</scope>
    <source>
        <strain evidence="1 2">AG-77</strain>
    </source>
</reference>
<dbReference type="AlphaFoldDB" id="A0A197JU58"/>
<evidence type="ECO:0000313" key="2">
    <source>
        <dbReference type="Proteomes" id="UP000078512"/>
    </source>
</evidence>
<evidence type="ECO:0008006" key="3">
    <source>
        <dbReference type="Google" id="ProtNLM"/>
    </source>
</evidence>
<dbReference type="SUPFAM" id="SSF88723">
    <property type="entry name" value="PIN domain-like"/>
    <property type="match status" value="1"/>
</dbReference>
<dbReference type="Gene3D" id="3.40.50.1010">
    <property type="entry name" value="5'-nuclease"/>
    <property type="match status" value="1"/>
</dbReference>
<evidence type="ECO:0000313" key="1">
    <source>
        <dbReference type="EMBL" id="OAQ27839.1"/>
    </source>
</evidence>
<dbReference type="Proteomes" id="UP000078512">
    <property type="component" value="Unassembled WGS sequence"/>
</dbReference>
<gene>
    <name evidence="1" type="ORF">K457DRAFT_1455290</name>
</gene>
<dbReference type="InterPro" id="IPR029060">
    <property type="entry name" value="PIN-like_dom_sf"/>
</dbReference>
<dbReference type="OrthoDB" id="2433063at2759"/>
<name>A0A197JU58_9FUNG</name>
<organism evidence="1 2">
    <name type="scientific">Linnemannia elongata AG-77</name>
    <dbReference type="NCBI Taxonomy" id="1314771"/>
    <lineage>
        <taxon>Eukaryota</taxon>
        <taxon>Fungi</taxon>
        <taxon>Fungi incertae sedis</taxon>
        <taxon>Mucoromycota</taxon>
        <taxon>Mortierellomycotina</taxon>
        <taxon>Mortierellomycetes</taxon>
        <taxon>Mortierellales</taxon>
        <taxon>Mortierellaceae</taxon>
        <taxon>Linnemannia</taxon>
    </lineage>
</organism>
<dbReference type="EMBL" id="KV442053">
    <property type="protein sequence ID" value="OAQ27839.1"/>
    <property type="molecule type" value="Genomic_DNA"/>
</dbReference>
<accession>A0A197JU58</accession>
<sequence>MLEKEVRRYGSSLDMSLYIDGYQAVEKSHTAAERERVRDRALERTTTALDILDSHLDNGLRISKRHFVDVRSSLASSFYWSRESRLGFAQYMQNAGWTVKLADTEADLAIAIDAQPDDIVISRDSDMMAYTSIRTLWRPISRGLILVYNVPDLLKALGVSRSQLTALAAVSRNDYNKNIHSLGPATNFSIIKSIDRAGKDQVGNFLSIDIGFFFR</sequence>
<keyword evidence="2" id="KW-1185">Reference proteome</keyword>